<keyword evidence="4" id="KW-1185">Reference proteome</keyword>
<keyword evidence="3" id="KW-0540">Nuclease</keyword>
<protein>
    <submittedName>
        <fullName evidence="3">Putative endonuclease</fullName>
    </submittedName>
</protein>
<proteinExistence type="inferred from homology"/>
<comment type="similarity">
    <text evidence="1">Belongs to the UPF0213 family.</text>
</comment>
<dbReference type="SUPFAM" id="SSF82771">
    <property type="entry name" value="GIY-YIG endonuclease"/>
    <property type="match status" value="1"/>
</dbReference>
<dbReference type="InterPro" id="IPR050190">
    <property type="entry name" value="UPF0213_domain"/>
</dbReference>
<evidence type="ECO:0000313" key="3">
    <source>
        <dbReference type="EMBL" id="PYF01705.1"/>
    </source>
</evidence>
<gene>
    <name evidence="3" type="ORF">BJ122_11815</name>
</gene>
<dbReference type="Proteomes" id="UP000248148">
    <property type="component" value="Unassembled WGS sequence"/>
</dbReference>
<dbReference type="AlphaFoldDB" id="A0A318TIP8"/>
<dbReference type="PANTHER" id="PTHR34477:SF1">
    <property type="entry name" value="UPF0213 PROTEIN YHBQ"/>
    <property type="match status" value="1"/>
</dbReference>
<dbReference type="InterPro" id="IPR000305">
    <property type="entry name" value="GIY-YIG_endonuc"/>
</dbReference>
<comment type="caution">
    <text evidence="3">The sequence shown here is derived from an EMBL/GenBank/DDBJ whole genome shotgun (WGS) entry which is preliminary data.</text>
</comment>
<name>A0A318TIP8_9BRAD</name>
<dbReference type="InterPro" id="IPR035901">
    <property type="entry name" value="GIY-YIG_endonuc_sf"/>
</dbReference>
<evidence type="ECO:0000313" key="4">
    <source>
        <dbReference type="Proteomes" id="UP000248148"/>
    </source>
</evidence>
<reference evidence="3 4" key="1">
    <citation type="submission" date="2018-06" db="EMBL/GenBank/DDBJ databases">
        <title>Genomic Encyclopedia of Archaeal and Bacterial Type Strains, Phase II (KMG-II): from individual species to whole genera.</title>
        <authorList>
            <person name="Goeker M."/>
        </authorList>
    </citation>
    <scope>NUCLEOTIDE SEQUENCE [LARGE SCALE GENOMIC DNA]</scope>
    <source>
        <strain evidence="3 4">JCM 11668</strain>
    </source>
</reference>
<organism evidence="3 4">
    <name type="scientific">Rhodopseudomonas faecalis</name>
    <dbReference type="NCBI Taxonomy" id="99655"/>
    <lineage>
        <taxon>Bacteria</taxon>
        <taxon>Pseudomonadati</taxon>
        <taxon>Pseudomonadota</taxon>
        <taxon>Alphaproteobacteria</taxon>
        <taxon>Hyphomicrobiales</taxon>
        <taxon>Nitrobacteraceae</taxon>
        <taxon>Rhodopseudomonas</taxon>
    </lineage>
</organism>
<evidence type="ECO:0000259" key="2">
    <source>
        <dbReference type="PROSITE" id="PS50164"/>
    </source>
</evidence>
<dbReference type="Gene3D" id="3.40.1440.10">
    <property type="entry name" value="GIY-YIG endonuclease"/>
    <property type="match status" value="1"/>
</dbReference>
<accession>A0A318TIP8</accession>
<sequence>MAKRALQLPARRFHASVATMDPIEEQCFVYVLGCATPTRYLTYVGWTLDLDRRLSQHNGGSGARSTRGRVWVLLHSERFLSRREAMSREWHLKRDRRFRKQLADAALATPDPGRSPR</sequence>
<dbReference type="PANTHER" id="PTHR34477">
    <property type="entry name" value="UPF0213 PROTEIN YHBQ"/>
    <property type="match status" value="1"/>
</dbReference>
<dbReference type="EMBL" id="QJTI01000018">
    <property type="protein sequence ID" value="PYF01705.1"/>
    <property type="molecule type" value="Genomic_DNA"/>
</dbReference>
<dbReference type="CDD" id="cd10449">
    <property type="entry name" value="GIY-YIG_SLX1_like"/>
    <property type="match status" value="1"/>
</dbReference>
<keyword evidence="3" id="KW-0378">Hydrolase</keyword>
<feature type="domain" description="GIY-YIG" evidence="2">
    <location>
        <begin position="25"/>
        <end position="102"/>
    </location>
</feature>
<dbReference type="Pfam" id="PF01541">
    <property type="entry name" value="GIY-YIG"/>
    <property type="match status" value="1"/>
</dbReference>
<dbReference type="GO" id="GO:0004519">
    <property type="term" value="F:endonuclease activity"/>
    <property type="evidence" value="ECO:0007669"/>
    <property type="project" value="UniProtKB-KW"/>
</dbReference>
<dbReference type="PROSITE" id="PS50164">
    <property type="entry name" value="GIY_YIG"/>
    <property type="match status" value="1"/>
</dbReference>
<evidence type="ECO:0000256" key="1">
    <source>
        <dbReference type="ARBA" id="ARBA00007435"/>
    </source>
</evidence>
<keyword evidence="3" id="KW-0255">Endonuclease</keyword>